<dbReference type="EMBL" id="LXQA010050611">
    <property type="protein sequence ID" value="MCI02922.1"/>
    <property type="molecule type" value="Genomic_DNA"/>
</dbReference>
<gene>
    <name evidence="2" type="ORF">A2U01_0023956</name>
</gene>
<evidence type="ECO:0000313" key="3">
    <source>
        <dbReference type="Proteomes" id="UP000265520"/>
    </source>
</evidence>
<name>A0A392NU19_9FABA</name>
<dbReference type="Proteomes" id="UP000265520">
    <property type="component" value="Unassembled WGS sequence"/>
</dbReference>
<proteinExistence type="predicted"/>
<reference evidence="2 3" key="1">
    <citation type="journal article" date="2018" name="Front. Plant Sci.">
        <title>Red Clover (Trifolium pratense) and Zigzag Clover (T. medium) - A Picture of Genomic Similarities and Differences.</title>
        <authorList>
            <person name="Dluhosova J."/>
            <person name="Istvanek J."/>
            <person name="Nedelnik J."/>
            <person name="Repkova J."/>
        </authorList>
    </citation>
    <scope>NUCLEOTIDE SEQUENCE [LARGE SCALE GENOMIC DNA]</scope>
    <source>
        <strain evidence="3">cv. 10/8</strain>
        <tissue evidence="2">Leaf</tissue>
    </source>
</reference>
<keyword evidence="3" id="KW-1185">Reference proteome</keyword>
<evidence type="ECO:0000256" key="1">
    <source>
        <dbReference type="SAM" id="MobiDB-lite"/>
    </source>
</evidence>
<evidence type="ECO:0000313" key="2">
    <source>
        <dbReference type="EMBL" id="MCI02922.1"/>
    </source>
</evidence>
<organism evidence="2 3">
    <name type="scientific">Trifolium medium</name>
    <dbReference type="NCBI Taxonomy" id="97028"/>
    <lineage>
        <taxon>Eukaryota</taxon>
        <taxon>Viridiplantae</taxon>
        <taxon>Streptophyta</taxon>
        <taxon>Embryophyta</taxon>
        <taxon>Tracheophyta</taxon>
        <taxon>Spermatophyta</taxon>
        <taxon>Magnoliopsida</taxon>
        <taxon>eudicotyledons</taxon>
        <taxon>Gunneridae</taxon>
        <taxon>Pentapetalae</taxon>
        <taxon>rosids</taxon>
        <taxon>fabids</taxon>
        <taxon>Fabales</taxon>
        <taxon>Fabaceae</taxon>
        <taxon>Papilionoideae</taxon>
        <taxon>50 kb inversion clade</taxon>
        <taxon>NPAAA clade</taxon>
        <taxon>Hologalegina</taxon>
        <taxon>IRL clade</taxon>
        <taxon>Trifolieae</taxon>
        <taxon>Trifolium</taxon>
    </lineage>
</organism>
<comment type="caution">
    <text evidence="2">The sequence shown here is derived from an EMBL/GenBank/DDBJ whole genome shotgun (WGS) entry which is preliminary data.</text>
</comment>
<protein>
    <submittedName>
        <fullName evidence="2">Uncharacterized protein</fullName>
    </submittedName>
</protein>
<sequence length="67" mass="7098">MATVEVETQQVPTTVTENEAVEVTKADETTPASEVPVSEPATVEQPIKEAAEEAAVEKEAETEVAVE</sequence>
<feature type="region of interest" description="Disordered" evidence="1">
    <location>
        <begin position="22"/>
        <end position="45"/>
    </location>
</feature>
<dbReference type="AlphaFoldDB" id="A0A392NU19"/>
<feature type="non-terminal residue" evidence="2">
    <location>
        <position position="67"/>
    </location>
</feature>
<accession>A0A392NU19</accession>